<dbReference type="RefSeq" id="WP_145362319.1">
    <property type="nucleotide sequence ID" value="NZ_CP036268.1"/>
</dbReference>
<name>A0A517QWW6_9PLAN</name>
<reference evidence="2 3" key="1">
    <citation type="submission" date="2019-02" db="EMBL/GenBank/DDBJ databases">
        <title>Deep-cultivation of Planctomycetes and their phenomic and genomic characterization uncovers novel biology.</title>
        <authorList>
            <person name="Wiegand S."/>
            <person name="Jogler M."/>
            <person name="Boedeker C."/>
            <person name="Pinto D."/>
            <person name="Vollmers J."/>
            <person name="Rivas-Marin E."/>
            <person name="Kohn T."/>
            <person name="Peeters S.H."/>
            <person name="Heuer A."/>
            <person name="Rast P."/>
            <person name="Oberbeckmann S."/>
            <person name="Bunk B."/>
            <person name="Jeske O."/>
            <person name="Meyerdierks A."/>
            <person name="Storesund J.E."/>
            <person name="Kallscheuer N."/>
            <person name="Luecker S."/>
            <person name="Lage O.M."/>
            <person name="Pohl T."/>
            <person name="Merkel B.J."/>
            <person name="Hornburger P."/>
            <person name="Mueller R.-W."/>
            <person name="Bruemmer F."/>
            <person name="Labrenz M."/>
            <person name="Spormann A.M."/>
            <person name="Op den Camp H."/>
            <person name="Overmann J."/>
            <person name="Amann R."/>
            <person name="Jetten M.S.M."/>
            <person name="Mascher T."/>
            <person name="Medema M.H."/>
            <person name="Devos D.P."/>
            <person name="Kaster A.-K."/>
            <person name="Ovreas L."/>
            <person name="Rohde M."/>
            <person name="Galperin M.Y."/>
            <person name="Jogler C."/>
        </authorList>
    </citation>
    <scope>NUCLEOTIDE SEQUENCE [LARGE SCALE GENOMIC DNA]</scope>
    <source>
        <strain evidence="2 3">Pan189</strain>
    </source>
</reference>
<keyword evidence="3" id="KW-1185">Reference proteome</keyword>
<sequence>MNDAWLIAIGTGAVAVMLISSLLLKGSRLLAYSPKVSGGRDFLIARTPWTLRALSLLSYRRLVIVDAQERSILIRTNWLWVWPSRRSIGFDEVAAIQISADDWNPRTDAGFSGDQIDALAAWVRLHDSSRVMLARFVGAGNFQDGHLDGPLLFPVIDEAVQGLFDAFGSQGADLRDYVNRLEKILDVPLERVG</sequence>
<evidence type="ECO:0000313" key="3">
    <source>
        <dbReference type="Proteomes" id="UP000317318"/>
    </source>
</evidence>
<gene>
    <name evidence="2" type="ORF">Pan189_04420</name>
</gene>
<keyword evidence="1" id="KW-1133">Transmembrane helix</keyword>
<feature type="transmembrane region" description="Helical" evidence="1">
    <location>
        <begin position="6"/>
        <end position="24"/>
    </location>
</feature>
<dbReference type="Proteomes" id="UP000317318">
    <property type="component" value="Chromosome"/>
</dbReference>
<evidence type="ECO:0000313" key="2">
    <source>
        <dbReference type="EMBL" id="QDT36087.1"/>
    </source>
</evidence>
<dbReference type="AlphaFoldDB" id="A0A517QWW6"/>
<keyword evidence="1" id="KW-0472">Membrane</keyword>
<evidence type="ECO:0000256" key="1">
    <source>
        <dbReference type="SAM" id="Phobius"/>
    </source>
</evidence>
<keyword evidence="1" id="KW-0812">Transmembrane</keyword>
<organism evidence="2 3">
    <name type="scientific">Stratiformator vulcanicus</name>
    <dbReference type="NCBI Taxonomy" id="2527980"/>
    <lineage>
        <taxon>Bacteria</taxon>
        <taxon>Pseudomonadati</taxon>
        <taxon>Planctomycetota</taxon>
        <taxon>Planctomycetia</taxon>
        <taxon>Planctomycetales</taxon>
        <taxon>Planctomycetaceae</taxon>
        <taxon>Stratiformator</taxon>
    </lineage>
</organism>
<protein>
    <submittedName>
        <fullName evidence="2">Uncharacterized protein</fullName>
    </submittedName>
</protein>
<proteinExistence type="predicted"/>
<dbReference type="EMBL" id="CP036268">
    <property type="protein sequence ID" value="QDT36087.1"/>
    <property type="molecule type" value="Genomic_DNA"/>
</dbReference>
<accession>A0A517QWW6</accession>
<dbReference type="KEGG" id="svp:Pan189_04420"/>